<feature type="domain" description="ABC transmembrane type-1" evidence="9">
    <location>
        <begin position="37"/>
        <end position="360"/>
    </location>
</feature>
<feature type="transmembrane region" description="Helical" evidence="7">
    <location>
        <begin position="200"/>
        <end position="231"/>
    </location>
</feature>
<dbReference type="PANTHER" id="PTHR43394">
    <property type="entry name" value="ATP-DEPENDENT PERMEASE MDL1, MITOCHONDRIAL"/>
    <property type="match status" value="1"/>
</dbReference>
<evidence type="ECO:0000259" key="9">
    <source>
        <dbReference type="PROSITE" id="PS50929"/>
    </source>
</evidence>
<keyword evidence="2 7" id="KW-0812">Transmembrane</keyword>
<comment type="caution">
    <text evidence="10">The sequence shown here is derived from an EMBL/GenBank/DDBJ whole genome shotgun (WGS) entry which is preliminary data.</text>
</comment>
<evidence type="ECO:0000256" key="6">
    <source>
        <dbReference type="ARBA" id="ARBA00023136"/>
    </source>
</evidence>
<feature type="domain" description="ABC transporter" evidence="8">
    <location>
        <begin position="394"/>
        <end position="632"/>
    </location>
</feature>
<reference evidence="10" key="1">
    <citation type="submission" date="2022-06" db="EMBL/GenBank/DDBJ databases">
        <title>Genome public.</title>
        <authorList>
            <person name="Sun Q."/>
        </authorList>
    </citation>
    <scope>NUCLEOTIDE SEQUENCE</scope>
    <source>
        <strain evidence="10">CWNU-1</strain>
    </source>
</reference>
<evidence type="ECO:0000256" key="5">
    <source>
        <dbReference type="ARBA" id="ARBA00022989"/>
    </source>
</evidence>
<dbReference type="SUPFAM" id="SSF90123">
    <property type="entry name" value="ABC transporter transmembrane region"/>
    <property type="match status" value="1"/>
</dbReference>
<keyword evidence="4 10" id="KW-0067">ATP-binding</keyword>
<keyword evidence="5 7" id="KW-1133">Transmembrane helix</keyword>
<dbReference type="InterPro" id="IPR017871">
    <property type="entry name" value="ABC_transporter-like_CS"/>
</dbReference>
<evidence type="ECO:0000256" key="7">
    <source>
        <dbReference type="SAM" id="Phobius"/>
    </source>
</evidence>
<dbReference type="InterPro" id="IPR036640">
    <property type="entry name" value="ABC1_TM_sf"/>
</dbReference>
<dbReference type="Gene3D" id="3.40.50.300">
    <property type="entry name" value="P-loop containing nucleotide triphosphate hydrolases"/>
    <property type="match status" value="1"/>
</dbReference>
<dbReference type="PROSITE" id="PS00211">
    <property type="entry name" value="ABC_TRANSPORTER_1"/>
    <property type="match status" value="1"/>
</dbReference>
<dbReference type="GO" id="GO:0005524">
    <property type="term" value="F:ATP binding"/>
    <property type="evidence" value="ECO:0007669"/>
    <property type="project" value="UniProtKB-KW"/>
</dbReference>
<keyword evidence="11" id="KW-1185">Reference proteome</keyword>
<evidence type="ECO:0000259" key="8">
    <source>
        <dbReference type="PROSITE" id="PS50893"/>
    </source>
</evidence>
<name>A0ABT0UK15_9ACTN</name>
<organism evidence="10 11">
    <name type="scientific">Streptomyces albipurpureus</name>
    <dbReference type="NCBI Taxonomy" id="2897419"/>
    <lineage>
        <taxon>Bacteria</taxon>
        <taxon>Bacillati</taxon>
        <taxon>Actinomycetota</taxon>
        <taxon>Actinomycetes</taxon>
        <taxon>Kitasatosporales</taxon>
        <taxon>Streptomycetaceae</taxon>
        <taxon>Streptomyces</taxon>
    </lineage>
</organism>
<dbReference type="InterPro" id="IPR027417">
    <property type="entry name" value="P-loop_NTPase"/>
</dbReference>
<dbReference type="Proteomes" id="UP001431429">
    <property type="component" value="Unassembled WGS sequence"/>
</dbReference>
<accession>A0ABT0UK15</accession>
<dbReference type="PANTHER" id="PTHR43394:SF1">
    <property type="entry name" value="ATP-BINDING CASSETTE SUB-FAMILY B MEMBER 10, MITOCHONDRIAL"/>
    <property type="match status" value="1"/>
</dbReference>
<proteinExistence type="predicted"/>
<dbReference type="Gene3D" id="1.20.1560.10">
    <property type="entry name" value="ABC transporter type 1, transmembrane domain"/>
    <property type="match status" value="1"/>
</dbReference>
<dbReference type="SUPFAM" id="SSF52540">
    <property type="entry name" value="P-loop containing nucleoside triphosphate hydrolases"/>
    <property type="match status" value="1"/>
</dbReference>
<dbReference type="Pfam" id="PF00005">
    <property type="entry name" value="ABC_tran"/>
    <property type="match status" value="1"/>
</dbReference>
<dbReference type="InterPro" id="IPR003593">
    <property type="entry name" value="AAA+_ATPase"/>
</dbReference>
<feature type="transmembrane region" description="Helical" evidence="7">
    <location>
        <begin position="113"/>
        <end position="134"/>
    </location>
</feature>
<evidence type="ECO:0000313" key="10">
    <source>
        <dbReference type="EMBL" id="MCM2388551.1"/>
    </source>
</evidence>
<sequence>MGGPAGRMMAGGERSMDFKGSSKRLLRQLAPDRALLWAMLAGGVLSVAFSAVGPLVLGRATDLIFAGVVGREMTAGTTKAQAIESLRAKGEDGLADMLSTVGFTPGQGIDFSAVGQVLLVALALYIVAGFLALISSRLSIRVINQTVSRMRADVQAKLERLPLSYFDKAKRGEVLSRVTNDIDNISQTLQQTMGQLVNSLLTIVGVLAMMLWISPLLALVALVTVPLSVLVATKVGKRSQPHFVQQWKSTGKLNAHIEEMYTGHALVKVFGRQDESAQEFAEQNEALYEAGFKAQFNSGIMQPLMFFVSNLNYVLVAVVGGLRVASGALSIGDVQAFIQYSRQFSMPLTQVASMANLVQSGVASAERVFELLDAEEQEPDSPSVEHLERPAGQVSMENVSFRYAPEKPLIENLSLSVEPGQTVAIVGPTGAGKTTLVNLLMRFYEVTAGRISLDGVDVAKMSREDLRSVIGMVLQDTWLFGGTIADNIAYGASHAVTREEIEAAARAAHADRFIRTLPEGYDTVLSDDGADGAGVSAGEKQLITIARAFLSDPVILVLDEATSSVDTRTEVLIQKAMARLAHGRTSFVIAHRLSTIRDADVILVMENGSIVEQGTHDALLAARGAYARLYSAQFAEAVVEVD</sequence>
<dbReference type="CDD" id="cd03254">
    <property type="entry name" value="ABCC_Glucan_exporter_like"/>
    <property type="match status" value="1"/>
</dbReference>
<protein>
    <submittedName>
        <fullName evidence="10">ABC transporter ATP-binding protein/permease</fullName>
    </submittedName>
</protein>
<evidence type="ECO:0000313" key="11">
    <source>
        <dbReference type="Proteomes" id="UP001431429"/>
    </source>
</evidence>
<evidence type="ECO:0000256" key="1">
    <source>
        <dbReference type="ARBA" id="ARBA00004651"/>
    </source>
</evidence>
<evidence type="ECO:0000256" key="4">
    <source>
        <dbReference type="ARBA" id="ARBA00022840"/>
    </source>
</evidence>
<dbReference type="InterPro" id="IPR039421">
    <property type="entry name" value="Type_1_exporter"/>
</dbReference>
<keyword evidence="6 7" id="KW-0472">Membrane</keyword>
<dbReference type="InterPro" id="IPR011527">
    <property type="entry name" value="ABC1_TM_dom"/>
</dbReference>
<comment type="subcellular location">
    <subcellularLocation>
        <location evidence="1">Cell membrane</location>
        <topology evidence="1">Multi-pass membrane protein</topology>
    </subcellularLocation>
</comment>
<gene>
    <name evidence="10" type="ORF">NBG84_09615</name>
</gene>
<evidence type="ECO:0000256" key="2">
    <source>
        <dbReference type="ARBA" id="ARBA00022692"/>
    </source>
</evidence>
<dbReference type="InterPro" id="IPR003439">
    <property type="entry name" value="ABC_transporter-like_ATP-bd"/>
</dbReference>
<evidence type="ECO:0000256" key="3">
    <source>
        <dbReference type="ARBA" id="ARBA00022741"/>
    </source>
</evidence>
<dbReference type="RefSeq" id="WP_250919154.1">
    <property type="nucleotide sequence ID" value="NZ_JAMQAW010000008.1"/>
</dbReference>
<keyword evidence="3" id="KW-0547">Nucleotide-binding</keyword>
<dbReference type="SMART" id="SM00382">
    <property type="entry name" value="AAA"/>
    <property type="match status" value="1"/>
</dbReference>
<dbReference type="PROSITE" id="PS50893">
    <property type="entry name" value="ABC_TRANSPORTER_2"/>
    <property type="match status" value="1"/>
</dbReference>
<dbReference type="CDD" id="cd18547">
    <property type="entry name" value="ABC_6TM_Tm288_like"/>
    <property type="match status" value="1"/>
</dbReference>
<dbReference type="Pfam" id="PF00664">
    <property type="entry name" value="ABC_membrane"/>
    <property type="match status" value="1"/>
</dbReference>
<dbReference type="EMBL" id="JAMQAW010000008">
    <property type="protein sequence ID" value="MCM2388551.1"/>
    <property type="molecule type" value="Genomic_DNA"/>
</dbReference>
<dbReference type="PROSITE" id="PS50929">
    <property type="entry name" value="ABC_TM1F"/>
    <property type="match status" value="1"/>
</dbReference>